<dbReference type="KEGG" id="hmn:HM131_06575"/>
<dbReference type="Proteomes" id="UP000192527">
    <property type="component" value="Chromosome"/>
</dbReference>
<proteinExistence type="predicted"/>
<dbReference type="EMBL" id="CP020772">
    <property type="protein sequence ID" value="ARI79140.1"/>
    <property type="molecule type" value="Genomic_DNA"/>
</dbReference>
<organism evidence="1 2">
    <name type="scientific">Halobacillus mangrovi</name>
    <dbReference type="NCBI Taxonomy" id="402384"/>
    <lineage>
        <taxon>Bacteria</taxon>
        <taxon>Bacillati</taxon>
        <taxon>Bacillota</taxon>
        <taxon>Bacilli</taxon>
        <taxon>Bacillales</taxon>
        <taxon>Bacillaceae</taxon>
        <taxon>Halobacillus</taxon>
    </lineage>
</organism>
<dbReference type="STRING" id="402384.HM131_06575"/>
<dbReference type="RefSeq" id="WP_085031851.1">
    <property type="nucleotide sequence ID" value="NZ_CP020772.1"/>
</dbReference>
<reference evidence="1 2" key="1">
    <citation type="submission" date="2017-04" db="EMBL/GenBank/DDBJ databases">
        <title>The whole genome sequencing and assembly of Halobacillus mangrovi strain.</title>
        <authorList>
            <person name="Lee S.-J."/>
            <person name="Park M.-K."/>
            <person name="Kim J.-Y."/>
            <person name="Lee Y.-J."/>
            <person name="Yi H."/>
            <person name="Bahn Y.-S."/>
            <person name="Kim J.F."/>
            <person name="Lee D.-W."/>
        </authorList>
    </citation>
    <scope>NUCLEOTIDE SEQUENCE [LARGE SCALE GENOMIC DNA]</scope>
    <source>
        <strain evidence="1 2">KTB 131</strain>
    </source>
</reference>
<name>A0A1W6A0X8_9BACI</name>
<dbReference type="NCBIfam" id="TIGR03826">
    <property type="entry name" value="YvyF"/>
    <property type="match status" value="1"/>
</dbReference>
<evidence type="ECO:0000313" key="2">
    <source>
        <dbReference type="Proteomes" id="UP000192527"/>
    </source>
</evidence>
<sequence>MVDNCPHCNAIFMKDTTYICPSCRKIEEEQFHTVYGFLRNKRNRTATIAEVVEETGVPQNQLREFVKQKRLHPAQFPNLAYLCEKCGAEIKSGRICKDCTKEIEDGLLKHARNERSSLEEYDLLLYEEAVRMI</sequence>
<dbReference type="AlphaFoldDB" id="A0A1W6A0X8"/>
<evidence type="ECO:0008006" key="3">
    <source>
        <dbReference type="Google" id="ProtNLM"/>
    </source>
</evidence>
<protein>
    <recommendedName>
        <fullName evidence="3">Flagellar protein</fullName>
    </recommendedName>
</protein>
<dbReference type="InterPro" id="IPR022258">
    <property type="entry name" value="Flagellar_operon_YvyF"/>
</dbReference>
<gene>
    <name evidence="1" type="ORF">HM131_06575</name>
</gene>
<keyword evidence="2" id="KW-1185">Reference proteome</keyword>
<evidence type="ECO:0000313" key="1">
    <source>
        <dbReference type="EMBL" id="ARI79140.1"/>
    </source>
</evidence>
<accession>A0A1W6A0X8</accession>